<keyword evidence="2" id="KW-1185">Reference proteome</keyword>
<evidence type="ECO:0000313" key="2">
    <source>
        <dbReference type="Proteomes" id="UP000254924"/>
    </source>
</evidence>
<protein>
    <submittedName>
        <fullName evidence="1">Uncharacterized protein</fullName>
    </submittedName>
</protein>
<evidence type="ECO:0000313" key="1">
    <source>
        <dbReference type="EMBL" id="SUN61314.1"/>
    </source>
</evidence>
<dbReference type="Proteomes" id="UP000254924">
    <property type="component" value="Unassembled WGS sequence"/>
</dbReference>
<organism evidence="1 2">
    <name type="scientific">Streptococcus hyointestinalis</name>
    <dbReference type="NCBI Taxonomy" id="1337"/>
    <lineage>
        <taxon>Bacteria</taxon>
        <taxon>Bacillati</taxon>
        <taxon>Bacillota</taxon>
        <taxon>Bacilli</taxon>
        <taxon>Lactobacillales</taxon>
        <taxon>Streptococcaceae</taxon>
        <taxon>Streptococcus</taxon>
    </lineage>
</organism>
<dbReference type="AlphaFoldDB" id="A0A380K9E0"/>
<dbReference type="EMBL" id="UHFN01000007">
    <property type="protein sequence ID" value="SUN61314.1"/>
    <property type="molecule type" value="Genomic_DNA"/>
</dbReference>
<sequence length="58" mass="6798">MTPLENKKETAIQFYKTAFEGNPEKAVHDYVGDDYFQHNPWDSIQEVIEDTKSGRTMF</sequence>
<dbReference type="Gene3D" id="3.10.450.50">
    <property type="match status" value="1"/>
</dbReference>
<gene>
    <name evidence="1" type="ORF">NCTC12224_01418</name>
</gene>
<reference evidence="1 2" key="1">
    <citation type="submission" date="2018-06" db="EMBL/GenBank/DDBJ databases">
        <authorList>
            <consortium name="Pathogen Informatics"/>
            <person name="Doyle S."/>
        </authorList>
    </citation>
    <scope>NUCLEOTIDE SEQUENCE [LARGE SCALE GENOMIC DNA]</scope>
    <source>
        <strain evidence="1 2">NCTC12224</strain>
    </source>
</reference>
<proteinExistence type="predicted"/>
<name>A0A380K9E0_9STRE</name>
<accession>A0A380K9E0</accession>